<evidence type="ECO:0008006" key="4">
    <source>
        <dbReference type="Google" id="ProtNLM"/>
    </source>
</evidence>
<keyword evidence="3" id="KW-1185">Reference proteome</keyword>
<gene>
    <name evidence="2" type="ORF">E2L05_18585</name>
</gene>
<reference evidence="2 3" key="1">
    <citation type="submission" date="2019-03" db="EMBL/GenBank/DDBJ databases">
        <title>Rhodobacteraceae bacterium SM1902, a new member of the family Rhodobacteraceae isolated from Yantai.</title>
        <authorList>
            <person name="Sun Y."/>
        </authorList>
    </citation>
    <scope>NUCLEOTIDE SEQUENCE [LARGE SCALE GENOMIC DNA]</scope>
    <source>
        <strain evidence="2 3">SM1902</strain>
    </source>
</reference>
<dbReference type="Proteomes" id="UP000294562">
    <property type="component" value="Unassembled WGS sequence"/>
</dbReference>
<dbReference type="OrthoDB" id="9814802at2"/>
<accession>A0A4R6AM44</accession>
<dbReference type="AlphaFoldDB" id="A0A4R6AM44"/>
<proteinExistence type="predicted"/>
<protein>
    <recommendedName>
        <fullName evidence="4">Invasion associated locus B family protein</fullName>
    </recommendedName>
</protein>
<evidence type="ECO:0000313" key="2">
    <source>
        <dbReference type="EMBL" id="TDL84354.1"/>
    </source>
</evidence>
<dbReference type="Gene3D" id="2.60.40.1880">
    <property type="entry name" value="Invasion associated locus B (IalB) protein"/>
    <property type="match status" value="1"/>
</dbReference>
<keyword evidence="1" id="KW-0732">Signal</keyword>
<comment type="caution">
    <text evidence="2">The sequence shown here is derived from an EMBL/GenBank/DDBJ whole genome shotgun (WGS) entry which is preliminary data.</text>
</comment>
<dbReference type="Pfam" id="PF06776">
    <property type="entry name" value="IalB"/>
    <property type="match status" value="1"/>
</dbReference>
<dbReference type="EMBL" id="SMZO01000074">
    <property type="protein sequence ID" value="TDL84354.1"/>
    <property type="molecule type" value="Genomic_DNA"/>
</dbReference>
<sequence>MRYWKHFLAAATLGAVSVGIASAQVAVSPDDWQVKCEEGGCLVIKPVASDNGKQLMSLTFAVSKTSGTIRMALLTPLGTSLEPGLRLAYGTTDQTYRFTTCMPDGCAILVDMAPDAIANLEVQPSMAVMFYAVNREEPYQVMIDLDEMSEALAVARAETQK</sequence>
<feature type="signal peptide" evidence="1">
    <location>
        <begin position="1"/>
        <end position="23"/>
    </location>
</feature>
<evidence type="ECO:0000256" key="1">
    <source>
        <dbReference type="SAM" id="SignalP"/>
    </source>
</evidence>
<evidence type="ECO:0000313" key="3">
    <source>
        <dbReference type="Proteomes" id="UP000294562"/>
    </source>
</evidence>
<dbReference type="InterPro" id="IPR038696">
    <property type="entry name" value="IalB_sf"/>
</dbReference>
<name>A0A4R6AM44_9RHOB</name>
<dbReference type="RefSeq" id="WP_133344349.1">
    <property type="nucleotide sequence ID" value="NZ_SMZO01000074.1"/>
</dbReference>
<dbReference type="InterPro" id="IPR010642">
    <property type="entry name" value="Invasion_prot_B"/>
</dbReference>
<feature type="chain" id="PRO_5020653145" description="Invasion associated locus B family protein" evidence="1">
    <location>
        <begin position="24"/>
        <end position="161"/>
    </location>
</feature>
<organism evidence="2 3">
    <name type="scientific">Meridianimarinicoccus aquatilis</name>
    <dbReference type="NCBI Taxonomy" id="2552766"/>
    <lineage>
        <taxon>Bacteria</taxon>
        <taxon>Pseudomonadati</taxon>
        <taxon>Pseudomonadota</taxon>
        <taxon>Alphaproteobacteria</taxon>
        <taxon>Rhodobacterales</taxon>
        <taxon>Paracoccaceae</taxon>
        <taxon>Meridianimarinicoccus</taxon>
    </lineage>
</organism>